<dbReference type="EMBL" id="CDMZ01000153">
    <property type="protein sequence ID" value="CEM07923.1"/>
    <property type="molecule type" value="Genomic_DNA"/>
</dbReference>
<dbReference type="PANTHER" id="PTHR45977">
    <property type="entry name" value="TARGET OF ERK KINASE MPK-1"/>
    <property type="match status" value="1"/>
</dbReference>
<keyword evidence="11" id="KW-0472">Membrane</keyword>
<dbReference type="GO" id="GO:0061630">
    <property type="term" value="F:ubiquitin protein ligase activity"/>
    <property type="evidence" value="ECO:0007669"/>
    <property type="project" value="UniProtKB-EC"/>
</dbReference>
<evidence type="ECO:0000256" key="8">
    <source>
        <dbReference type="ARBA" id="ARBA00022786"/>
    </source>
</evidence>
<evidence type="ECO:0000256" key="13">
    <source>
        <dbReference type="SAM" id="MobiDB-lite"/>
    </source>
</evidence>
<dbReference type="GO" id="GO:0008270">
    <property type="term" value="F:zinc ion binding"/>
    <property type="evidence" value="ECO:0007669"/>
    <property type="project" value="UniProtKB-KW"/>
</dbReference>
<gene>
    <name evidence="15" type="ORF">Cvel_15411</name>
</gene>
<dbReference type="AlphaFoldDB" id="A0A0G4F7C9"/>
<evidence type="ECO:0000256" key="11">
    <source>
        <dbReference type="ARBA" id="ARBA00023136"/>
    </source>
</evidence>
<feature type="compositionally biased region" description="Low complexity" evidence="13">
    <location>
        <begin position="475"/>
        <end position="495"/>
    </location>
</feature>
<dbReference type="EC" id="2.3.2.27" evidence="3"/>
<accession>A0A0G4F7C9</accession>
<proteinExistence type="predicted"/>
<evidence type="ECO:0000256" key="3">
    <source>
        <dbReference type="ARBA" id="ARBA00012483"/>
    </source>
</evidence>
<feature type="region of interest" description="Disordered" evidence="13">
    <location>
        <begin position="366"/>
        <end position="430"/>
    </location>
</feature>
<feature type="compositionally biased region" description="Gly residues" evidence="13">
    <location>
        <begin position="367"/>
        <end position="383"/>
    </location>
</feature>
<reference evidence="15" key="1">
    <citation type="submission" date="2014-11" db="EMBL/GenBank/DDBJ databases">
        <authorList>
            <person name="Otto D Thomas"/>
            <person name="Naeem Raeece"/>
        </authorList>
    </citation>
    <scope>NUCLEOTIDE SEQUENCE</scope>
</reference>
<dbReference type="PANTHER" id="PTHR45977:SF4">
    <property type="entry name" value="RING-TYPE DOMAIN-CONTAINING PROTEIN"/>
    <property type="match status" value="1"/>
</dbReference>
<feature type="region of interest" description="Disordered" evidence="13">
    <location>
        <begin position="475"/>
        <end position="510"/>
    </location>
</feature>
<dbReference type="GO" id="GO:0016020">
    <property type="term" value="C:membrane"/>
    <property type="evidence" value="ECO:0007669"/>
    <property type="project" value="UniProtKB-SubCell"/>
</dbReference>
<keyword evidence="9" id="KW-0862">Zinc</keyword>
<dbReference type="SMART" id="SM00744">
    <property type="entry name" value="RINGv"/>
    <property type="match status" value="1"/>
</dbReference>
<feature type="compositionally biased region" description="Gly residues" evidence="13">
    <location>
        <begin position="104"/>
        <end position="116"/>
    </location>
</feature>
<keyword evidence="8" id="KW-0833">Ubl conjugation pathway</keyword>
<feature type="compositionally biased region" description="Basic and acidic residues" evidence="13">
    <location>
        <begin position="259"/>
        <end position="273"/>
    </location>
</feature>
<dbReference type="Gene3D" id="3.30.40.10">
    <property type="entry name" value="Zinc/RING finger domain, C3HC4 (zinc finger)"/>
    <property type="match status" value="1"/>
</dbReference>
<feature type="compositionally biased region" description="Low complexity" evidence="13">
    <location>
        <begin position="550"/>
        <end position="576"/>
    </location>
</feature>
<feature type="region of interest" description="Disordered" evidence="13">
    <location>
        <begin position="536"/>
        <end position="576"/>
    </location>
</feature>
<organism evidence="15">
    <name type="scientific">Chromera velia CCMP2878</name>
    <dbReference type="NCBI Taxonomy" id="1169474"/>
    <lineage>
        <taxon>Eukaryota</taxon>
        <taxon>Sar</taxon>
        <taxon>Alveolata</taxon>
        <taxon>Colpodellida</taxon>
        <taxon>Chromeraceae</taxon>
        <taxon>Chromera</taxon>
    </lineage>
</organism>
<protein>
    <recommendedName>
        <fullName evidence="3">RING-type E3 ubiquitin transferase</fullName>
        <ecNumber evidence="3">2.3.2.27</ecNumber>
    </recommendedName>
</protein>
<comment type="catalytic activity">
    <reaction evidence="1">
        <text>S-ubiquitinyl-[E2 ubiquitin-conjugating enzyme]-L-cysteine + [acceptor protein]-L-lysine = [E2 ubiquitin-conjugating enzyme]-L-cysteine + N(6)-ubiquitinyl-[acceptor protein]-L-lysine.</text>
        <dbReference type="EC" id="2.3.2.27"/>
    </reaction>
</comment>
<feature type="non-terminal residue" evidence="15">
    <location>
        <position position="1"/>
    </location>
</feature>
<keyword evidence="10" id="KW-1133">Transmembrane helix</keyword>
<dbReference type="Pfam" id="PF13639">
    <property type="entry name" value="zf-RING_2"/>
    <property type="match status" value="1"/>
</dbReference>
<keyword evidence="7 12" id="KW-0863">Zinc-finger</keyword>
<evidence type="ECO:0000256" key="10">
    <source>
        <dbReference type="ARBA" id="ARBA00022989"/>
    </source>
</evidence>
<evidence type="ECO:0000256" key="9">
    <source>
        <dbReference type="ARBA" id="ARBA00022833"/>
    </source>
</evidence>
<evidence type="ECO:0000256" key="4">
    <source>
        <dbReference type="ARBA" id="ARBA00022679"/>
    </source>
</evidence>
<evidence type="ECO:0000256" key="12">
    <source>
        <dbReference type="PROSITE-ProRule" id="PRU00175"/>
    </source>
</evidence>
<feature type="compositionally biased region" description="Acidic residues" evidence="13">
    <location>
        <begin position="122"/>
        <end position="135"/>
    </location>
</feature>
<dbReference type="VEuPathDB" id="CryptoDB:Cvel_15411"/>
<dbReference type="PROSITE" id="PS50089">
    <property type="entry name" value="ZF_RING_2"/>
    <property type="match status" value="1"/>
</dbReference>
<feature type="compositionally biased region" description="Polar residues" evidence="13">
    <location>
        <begin position="71"/>
        <end position="86"/>
    </location>
</feature>
<evidence type="ECO:0000259" key="14">
    <source>
        <dbReference type="PROSITE" id="PS50089"/>
    </source>
</evidence>
<evidence type="ECO:0000256" key="2">
    <source>
        <dbReference type="ARBA" id="ARBA00004141"/>
    </source>
</evidence>
<feature type="domain" description="RING-type" evidence="14">
    <location>
        <begin position="694"/>
        <end position="735"/>
    </location>
</feature>
<dbReference type="SMART" id="SM00184">
    <property type="entry name" value="RING"/>
    <property type="match status" value="1"/>
</dbReference>
<feature type="region of interest" description="Disordered" evidence="13">
    <location>
        <begin position="1"/>
        <end position="174"/>
    </location>
</feature>
<dbReference type="InterPro" id="IPR011016">
    <property type="entry name" value="Znf_RING-CH"/>
</dbReference>
<feature type="region of interest" description="Disordered" evidence="13">
    <location>
        <begin position="254"/>
        <end position="306"/>
    </location>
</feature>
<sequence length="742" mass="77859">EVPANNWPLHQARSCPQAPSDLPEVIDVAEGEGEEMSEGFRSIEDNEDNGGNASSRRAPSPPRLFRADLPFQQSEEPRLSNSSSDVQMFEPPDDDLNDEIGIGMALGRGIALGDGNGNSDIIDVDGEGEGEEGDEREALGQDQRAAVALPSQLDESMRGGERDEEGGAGAASSSSQQAAGAAAASGAGAPSAYSMKKCKYCQEMVEASTHSDHMIACKLQSREYQRGFGGDFGFVGGRPGSGRGGFTGVLHRGNLGPFHVEEPERTGNEDSRVRRPRQPGPSGVVPGPSSLLVEGSFGGGGPSRTRVVRVSRTNPFNRRSVSSDLQEVIDADSLNDRDGFFFGGGEGIDLDGGGIDVEDEWWQSNRGNGGAGVPFYMEGGGGASSASPSGEGEREGEGGGERERRRPGGGGSRTAVIHRGGPIGDPSLGLGLGLPFSFGRERVRDRHRGPRAATEGASESAATAAAAAAAAAPSASASRDAAGPASPSGAPAASGLRRPRPQSADADTDSMLRNLRDSRDRMSSHLDAHMDAVAAAMGAPSQPSRRRRQPAPTSSSSAQMAHFQQHFDQVQQQQQQGGMSIGGFSLGLGMGLNMNLQLGGGGADRGDSRARGGQRRHRHLHPNFHPVFMREGMGLVHGGMPGGAAAGLAHLFDPQDGAPPPRGMEASDINRLPTQTLDEESVERLARSDAGPECRICLDKFEGGENIRRLPCAHAFHSRCIDRWLQRSLVCPVCKHDATHCS</sequence>
<evidence type="ECO:0000256" key="1">
    <source>
        <dbReference type="ARBA" id="ARBA00000900"/>
    </source>
</evidence>
<feature type="compositionally biased region" description="Acidic residues" evidence="13">
    <location>
        <begin position="27"/>
        <end position="37"/>
    </location>
</feature>
<evidence type="ECO:0000313" key="15">
    <source>
        <dbReference type="EMBL" id="CEM07923.1"/>
    </source>
</evidence>
<evidence type="ECO:0000256" key="6">
    <source>
        <dbReference type="ARBA" id="ARBA00022723"/>
    </source>
</evidence>
<keyword evidence="6" id="KW-0479">Metal-binding</keyword>
<feature type="compositionally biased region" description="Basic and acidic residues" evidence="13">
    <location>
        <begin position="391"/>
        <end position="406"/>
    </location>
</feature>
<evidence type="ECO:0000256" key="7">
    <source>
        <dbReference type="ARBA" id="ARBA00022771"/>
    </source>
</evidence>
<feature type="compositionally biased region" description="Low complexity" evidence="13">
    <location>
        <begin position="280"/>
        <end position="290"/>
    </location>
</feature>
<comment type="subcellular location">
    <subcellularLocation>
        <location evidence="2">Membrane</location>
        <topology evidence="2">Multi-pass membrane protein</topology>
    </subcellularLocation>
</comment>
<dbReference type="GO" id="GO:0016567">
    <property type="term" value="P:protein ubiquitination"/>
    <property type="evidence" value="ECO:0007669"/>
    <property type="project" value="TreeGrafter"/>
</dbReference>
<keyword evidence="4" id="KW-0808">Transferase</keyword>
<dbReference type="GO" id="GO:0006511">
    <property type="term" value="P:ubiquitin-dependent protein catabolic process"/>
    <property type="evidence" value="ECO:0007669"/>
    <property type="project" value="TreeGrafter"/>
</dbReference>
<dbReference type="InterPro" id="IPR013083">
    <property type="entry name" value="Znf_RING/FYVE/PHD"/>
</dbReference>
<name>A0A0G4F7C9_9ALVE</name>
<evidence type="ECO:0000256" key="5">
    <source>
        <dbReference type="ARBA" id="ARBA00022692"/>
    </source>
</evidence>
<dbReference type="SUPFAM" id="SSF57850">
    <property type="entry name" value="RING/U-box"/>
    <property type="match status" value="1"/>
</dbReference>
<keyword evidence="5" id="KW-0812">Transmembrane</keyword>
<dbReference type="InterPro" id="IPR001841">
    <property type="entry name" value="Znf_RING"/>
</dbReference>